<evidence type="ECO:0000256" key="4">
    <source>
        <dbReference type="ARBA" id="ARBA00022679"/>
    </source>
</evidence>
<evidence type="ECO:0000256" key="13">
    <source>
        <dbReference type="ARBA" id="ARBA00025665"/>
    </source>
</evidence>
<dbReference type="InterPro" id="IPR000719">
    <property type="entry name" value="Prot_kinase_dom"/>
</dbReference>
<dbReference type="InterPro" id="IPR011009">
    <property type="entry name" value="Kinase-like_dom_sf"/>
</dbReference>
<dbReference type="GO" id="GO:0004672">
    <property type="term" value="F:protein kinase activity"/>
    <property type="evidence" value="ECO:0007669"/>
    <property type="project" value="InterPro"/>
</dbReference>
<evidence type="ECO:0000256" key="1">
    <source>
        <dbReference type="ARBA" id="ARBA00004648"/>
    </source>
</evidence>
<keyword evidence="4" id="KW-0808">Transferase</keyword>
<evidence type="ECO:0000256" key="9">
    <source>
        <dbReference type="ARBA" id="ARBA00022840"/>
    </source>
</evidence>
<comment type="catalytic activity">
    <reaction evidence="14">
        <text>3-O-[beta-D-GalNAc-(1-&gt;3)-beta-D-GlcNAc-(1-&gt;4)-alpha-D-Man]-L-Thr-[protein] + ATP = 3-O-[beta-D-GalNAc-(1-&gt;3)-beta-D-GlcNAc-(1-&gt;4)-(O-6-P-alpha-D-Man)]-Thr-[protein] + ADP + H(+)</text>
        <dbReference type="Rhea" id="RHEA:52616"/>
        <dbReference type="Rhea" id="RHEA-COMP:13308"/>
        <dbReference type="Rhea" id="RHEA-COMP:13309"/>
        <dbReference type="ChEBI" id="CHEBI:15378"/>
        <dbReference type="ChEBI" id="CHEBI:30616"/>
        <dbReference type="ChEBI" id="CHEBI:136709"/>
        <dbReference type="ChEBI" id="CHEBI:136710"/>
        <dbReference type="ChEBI" id="CHEBI:456216"/>
        <dbReference type="EC" id="2.7.1.183"/>
    </reaction>
</comment>
<dbReference type="GO" id="GO:0006493">
    <property type="term" value="P:protein O-linked glycosylation"/>
    <property type="evidence" value="ECO:0007669"/>
    <property type="project" value="InterPro"/>
</dbReference>
<dbReference type="PROSITE" id="PS50011">
    <property type="entry name" value="PROTEIN_KINASE_DOM"/>
    <property type="match status" value="1"/>
</dbReference>
<sequence length="381" mass="43375">MKSRTPDQVCRKVRSCPITWLKSRVIGSLSRSGPCRVLGTRPDRNSHDARLHRTHNEKESRQAGVLYVYLEHAYVSTGFSHGDPNVCPQGYFKIGAMKNCSPWLTCEGLEKEVRKLKLVGEGAVKKVYLSEWKEMKVALSHLTVPSLQADFLHGLRMLKSLQSRHVVTLVGYCEDNKSILTEYHPLGSLKNLDATFNLPKYQYLNTWQNRLELAIDYVSIIGYLHSSPLGVLVMCDSNDLDKVLSQYLLTSDFRLVANDLDALPLVDREKGRLVKCGPREITGDFIAPEQLWPYGPDVEFNNDLMPPYDEKTDIWKIPAVTDYLLGHVEGSDIVRFHLFDIHTECKKENPAMRPSAQTILDTYRRVLALLLKELSNSKEML</sequence>
<evidence type="ECO:0000256" key="16">
    <source>
        <dbReference type="ARBA" id="ARBA00030430"/>
    </source>
</evidence>
<evidence type="ECO:0000259" key="17">
    <source>
        <dbReference type="PROSITE" id="PS50011"/>
    </source>
</evidence>
<comment type="subcellular location">
    <subcellularLocation>
        <location evidence="1">Endoplasmic reticulum membrane</location>
        <topology evidence="1">Single-pass type II membrane protein</topology>
    </subcellularLocation>
</comment>
<evidence type="ECO:0000256" key="6">
    <source>
        <dbReference type="ARBA" id="ARBA00022741"/>
    </source>
</evidence>
<keyword evidence="9" id="KW-0067">ATP-binding</keyword>
<keyword evidence="8" id="KW-0256">Endoplasmic reticulum</keyword>
<organism evidence="18">
    <name type="scientific">Aquarana catesbeiana</name>
    <name type="common">American bullfrog</name>
    <name type="synonym">Rana catesbeiana</name>
    <dbReference type="NCBI Taxonomy" id="8400"/>
    <lineage>
        <taxon>Eukaryota</taxon>
        <taxon>Metazoa</taxon>
        <taxon>Chordata</taxon>
        <taxon>Craniata</taxon>
        <taxon>Vertebrata</taxon>
        <taxon>Euteleostomi</taxon>
        <taxon>Amphibia</taxon>
        <taxon>Batrachia</taxon>
        <taxon>Anura</taxon>
        <taxon>Neobatrachia</taxon>
        <taxon>Ranoidea</taxon>
        <taxon>Ranidae</taxon>
        <taxon>Aquarana</taxon>
    </lineage>
</organism>
<name>A0A2G9QJS2_AQUCT</name>
<dbReference type="EC" id="2.7.1.183" evidence="2"/>
<evidence type="ECO:0000256" key="11">
    <source>
        <dbReference type="ARBA" id="ARBA00022989"/>
    </source>
</evidence>
<dbReference type="Gene3D" id="1.10.510.10">
    <property type="entry name" value="Transferase(Phosphotransferase) domain 1"/>
    <property type="match status" value="1"/>
</dbReference>
<dbReference type="SUPFAM" id="SSF56112">
    <property type="entry name" value="Protein kinase-like (PK-like)"/>
    <property type="match status" value="1"/>
</dbReference>
<gene>
    <name evidence="18" type="ORF">AB205_0208550</name>
</gene>
<dbReference type="Pfam" id="PF07714">
    <property type="entry name" value="PK_Tyr_Ser-Thr"/>
    <property type="match status" value="1"/>
</dbReference>
<evidence type="ECO:0000256" key="8">
    <source>
        <dbReference type="ARBA" id="ARBA00022824"/>
    </source>
</evidence>
<protein>
    <recommendedName>
        <fullName evidence="3">Protein O-mannose kinase</fullName>
        <ecNumber evidence="2">2.7.1.183</ecNumber>
    </recommendedName>
    <alternativeName>
        <fullName evidence="16">Protein kinase-like protein SgK196</fullName>
    </alternativeName>
    <alternativeName>
        <fullName evidence="15">Sugen kinase 196</fullName>
    </alternativeName>
</protein>
<dbReference type="FunFam" id="1.10.510.10:FF:000464">
    <property type="entry name" value="Protein O-mannose kinase"/>
    <property type="match status" value="1"/>
</dbReference>
<keyword evidence="12" id="KW-0472">Membrane</keyword>
<dbReference type="InterPro" id="IPR039318">
    <property type="entry name" value="POMK"/>
</dbReference>
<keyword evidence="10" id="KW-0735">Signal-anchor</keyword>
<dbReference type="PANTHER" id="PTHR22618:SF2">
    <property type="entry name" value="PROTEIN O-MANNOSE KINASE"/>
    <property type="match status" value="1"/>
</dbReference>
<comment type="function">
    <text evidence="13">Protein O-mannose kinase that specifically mediates phosphorylation at the 6-position of an O-mannose of the trisaccharide (N-acetylgalactosamine (GalNAc)-beta-1,3-N-acetylglucosamine (GlcNAc)-beta-1,4-mannose) to generate phosphorylated O-mannosyl trisaccharide (N-acetylgalactosamine-beta-1,3-N-acetylglucosamine-beta-1,4-(phosphate-6-)mannose). Phosphorylated O-mannosyl trisaccharide is a carbohydrate structure present in alpha-dystroglycan (DAG1), which is required for binding laminin G-like domain-containing extracellular proteins with high affinity. Only shows kinase activity when the GalNAc-beta-3-GlcNAc-beta-terminus is linked to the 4-position of O-mannose, suggesting that this disaccharide serves as the substrate recognition motif.</text>
</comment>
<accession>A0A2G9QJS2</accession>
<evidence type="ECO:0000256" key="5">
    <source>
        <dbReference type="ARBA" id="ARBA00022692"/>
    </source>
</evidence>
<dbReference type="PANTHER" id="PTHR22618">
    <property type="entry name" value="PROTEIN O-MANNOSE KINASE"/>
    <property type="match status" value="1"/>
</dbReference>
<keyword evidence="5" id="KW-0812">Transmembrane</keyword>
<evidence type="ECO:0000313" key="18">
    <source>
        <dbReference type="EMBL" id="PIO15878.1"/>
    </source>
</evidence>
<reference evidence="18" key="1">
    <citation type="submission" date="2017-08" db="EMBL/GenBank/DDBJ databases">
        <title>Assembly of the North American Bullfrog Genome.</title>
        <authorList>
            <person name="Warren R.L."/>
            <person name="Vandervalk B.P."/>
            <person name="Kucuk E."/>
            <person name="Birol I."/>
            <person name="Helbing C."/>
            <person name="Pandoh P."/>
            <person name="Behsaz B."/>
            <person name="Mohamadi H."/>
            <person name="Chu J."/>
            <person name="Jackman S."/>
            <person name="Hammond S.A."/>
            <person name="Veldhoen N."/>
            <person name="Kirk H."/>
            <person name="Zhao Y."/>
            <person name="Coope R."/>
            <person name="Pleasance S."/>
            <person name="Moore R."/>
            <person name="Holt R."/>
        </authorList>
    </citation>
    <scope>NUCLEOTIDE SEQUENCE</scope>
    <source>
        <strain evidence="18">Bruno</strain>
        <tissue evidence="18">Liver</tissue>
    </source>
</reference>
<dbReference type="GO" id="GO:0005524">
    <property type="term" value="F:ATP binding"/>
    <property type="evidence" value="ECO:0007669"/>
    <property type="project" value="UniProtKB-KW"/>
</dbReference>
<dbReference type="AlphaFoldDB" id="A0A2G9QJS2"/>
<dbReference type="GO" id="GO:0005789">
    <property type="term" value="C:endoplasmic reticulum membrane"/>
    <property type="evidence" value="ECO:0007669"/>
    <property type="project" value="UniProtKB-SubCell"/>
</dbReference>
<feature type="domain" description="Protein kinase" evidence="17">
    <location>
        <begin position="113"/>
        <end position="381"/>
    </location>
</feature>
<evidence type="ECO:0000256" key="15">
    <source>
        <dbReference type="ARBA" id="ARBA00030304"/>
    </source>
</evidence>
<dbReference type="OrthoDB" id="4062651at2759"/>
<keyword evidence="7" id="KW-0418">Kinase</keyword>
<dbReference type="GO" id="GO:0019200">
    <property type="term" value="F:carbohydrate kinase activity"/>
    <property type="evidence" value="ECO:0007669"/>
    <property type="project" value="InterPro"/>
</dbReference>
<keyword evidence="6" id="KW-0547">Nucleotide-binding</keyword>
<dbReference type="InterPro" id="IPR001245">
    <property type="entry name" value="Ser-Thr/Tyr_kinase_cat_dom"/>
</dbReference>
<keyword evidence="11" id="KW-1133">Transmembrane helix</keyword>
<evidence type="ECO:0000256" key="3">
    <source>
        <dbReference type="ARBA" id="ARBA00015906"/>
    </source>
</evidence>
<evidence type="ECO:0000256" key="10">
    <source>
        <dbReference type="ARBA" id="ARBA00022968"/>
    </source>
</evidence>
<evidence type="ECO:0000256" key="2">
    <source>
        <dbReference type="ARBA" id="ARBA00011932"/>
    </source>
</evidence>
<evidence type="ECO:0000256" key="12">
    <source>
        <dbReference type="ARBA" id="ARBA00023136"/>
    </source>
</evidence>
<evidence type="ECO:0000256" key="14">
    <source>
        <dbReference type="ARBA" id="ARBA00029343"/>
    </source>
</evidence>
<evidence type="ECO:0000256" key="7">
    <source>
        <dbReference type="ARBA" id="ARBA00022777"/>
    </source>
</evidence>
<dbReference type="EMBL" id="KV960333">
    <property type="protein sequence ID" value="PIO15878.1"/>
    <property type="molecule type" value="Genomic_DNA"/>
</dbReference>
<proteinExistence type="predicted"/>